<keyword evidence="5" id="KW-1003">Cell membrane</keyword>
<dbReference type="InParanoid" id="F4S8K6"/>
<dbReference type="InterPro" id="IPR002509">
    <property type="entry name" value="NODB_dom"/>
</dbReference>
<keyword evidence="19" id="KW-0624">Polysaccharide degradation</keyword>
<dbReference type="VEuPathDB" id="FungiDB:MELLADRAFT_25498"/>
<dbReference type="GO" id="GO:0006032">
    <property type="term" value="P:chitin catabolic process"/>
    <property type="evidence" value="ECO:0007669"/>
    <property type="project" value="UniProtKB-KW"/>
</dbReference>
<dbReference type="GO" id="GO:0000272">
    <property type="term" value="P:polysaccharide catabolic process"/>
    <property type="evidence" value="ECO:0007669"/>
    <property type="project" value="UniProtKB-KW"/>
</dbReference>
<evidence type="ECO:0000256" key="20">
    <source>
        <dbReference type="ARBA" id="ARBA00024056"/>
    </source>
</evidence>
<keyword evidence="9" id="KW-0479">Metal-binding</keyword>
<evidence type="ECO:0000256" key="1">
    <source>
        <dbReference type="ARBA" id="ARBA00001941"/>
    </source>
</evidence>
<dbReference type="InterPro" id="IPR011330">
    <property type="entry name" value="Glyco_hydro/deAcase_b/a-brl"/>
</dbReference>
<proteinExistence type="inferred from homology"/>
<feature type="domain" description="NodB homology" evidence="22">
    <location>
        <begin position="101"/>
        <end position="295"/>
    </location>
</feature>
<protein>
    <recommendedName>
        <fullName evidence="20">chitin deacetylase</fullName>
        <ecNumber evidence="20">3.5.1.41</ecNumber>
    </recommendedName>
</protein>
<keyword evidence="6" id="KW-0134">Cell wall</keyword>
<dbReference type="GO" id="GO:0098552">
    <property type="term" value="C:side of membrane"/>
    <property type="evidence" value="ECO:0007669"/>
    <property type="project" value="UniProtKB-KW"/>
</dbReference>
<dbReference type="STRING" id="747676.F4S8K6"/>
<dbReference type="EC" id="3.5.1.41" evidence="20"/>
<keyword evidence="15" id="KW-0119">Carbohydrate metabolism</keyword>
<evidence type="ECO:0000256" key="11">
    <source>
        <dbReference type="ARBA" id="ARBA00022801"/>
    </source>
</evidence>
<dbReference type="Gene3D" id="3.20.20.370">
    <property type="entry name" value="Glycoside hydrolase/deacetylase"/>
    <property type="match status" value="1"/>
</dbReference>
<dbReference type="SUPFAM" id="SSF88713">
    <property type="entry name" value="Glycoside hydrolase/deacetylase"/>
    <property type="match status" value="1"/>
</dbReference>
<dbReference type="GO" id="GO:0005886">
    <property type="term" value="C:plasma membrane"/>
    <property type="evidence" value="ECO:0007669"/>
    <property type="project" value="UniProtKB-SubCell"/>
</dbReference>
<dbReference type="PANTHER" id="PTHR10587">
    <property type="entry name" value="GLYCOSYL TRANSFERASE-RELATED"/>
    <property type="match status" value="1"/>
</dbReference>
<keyword evidence="13" id="KW-0472">Membrane</keyword>
<evidence type="ECO:0000256" key="5">
    <source>
        <dbReference type="ARBA" id="ARBA00022475"/>
    </source>
</evidence>
<keyword evidence="8" id="KW-0336">GPI-anchor</keyword>
<comment type="similarity">
    <text evidence="4">Belongs to the polysaccharide deacetylase family.</text>
</comment>
<dbReference type="Proteomes" id="UP000001072">
    <property type="component" value="Unassembled WGS sequence"/>
</dbReference>
<evidence type="ECO:0000256" key="15">
    <source>
        <dbReference type="ARBA" id="ARBA00023277"/>
    </source>
</evidence>
<evidence type="ECO:0000256" key="12">
    <source>
        <dbReference type="ARBA" id="ARBA00023024"/>
    </source>
</evidence>
<evidence type="ECO:0000256" key="21">
    <source>
        <dbReference type="ARBA" id="ARBA00048494"/>
    </source>
</evidence>
<dbReference type="PROSITE" id="PS51677">
    <property type="entry name" value="NODB"/>
    <property type="match status" value="1"/>
</dbReference>
<keyword evidence="11" id="KW-0378">Hydrolase</keyword>
<dbReference type="OrthoDB" id="407355at2759"/>
<evidence type="ECO:0000256" key="19">
    <source>
        <dbReference type="ARBA" id="ARBA00023326"/>
    </source>
</evidence>
<comment type="catalytic activity">
    <reaction evidence="21">
        <text>[(1-&gt;4)-N-acetyl-beta-D-glucosaminyl](n) + n H2O = chitosan + n acetate</text>
        <dbReference type="Rhea" id="RHEA:10464"/>
        <dbReference type="Rhea" id="RHEA-COMP:9593"/>
        <dbReference type="Rhea" id="RHEA-COMP:9597"/>
        <dbReference type="ChEBI" id="CHEBI:15377"/>
        <dbReference type="ChEBI" id="CHEBI:17029"/>
        <dbReference type="ChEBI" id="CHEBI:30089"/>
        <dbReference type="ChEBI" id="CHEBI:57704"/>
        <dbReference type="EC" id="3.5.1.41"/>
    </reaction>
    <physiologicalReaction direction="left-to-right" evidence="21">
        <dbReference type="Rhea" id="RHEA:10465"/>
    </physiologicalReaction>
</comment>
<evidence type="ECO:0000256" key="6">
    <source>
        <dbReference type="ARBA" id="ARBA00022512"/>
    </source>
</evidence>
<evidence type="ECO:0000256" key="14">
    <source>
        <dbReference type="ARBA" id="ARBA00023180"/>
    </source>
</evidence>
<evidence type="ECO:0000256" key="13">
    <source>
        <dbReference type="ARBA" id="ARBA00023136"/>
    </source>
</evidence>
<feature type="non-terminal residue" evidence="23">
    <location>
        <position position="314"/>
    </location>
</feature>
<evidence type="ECO:0000256" key="17">
    <source>
        <dbReference type="ARBA" id="ARBA00023288"/>
    </source>
</evidence>
<keyword evidence="7" id="KW-0964">Secreted</keyword>
<keyword evidence="18" id="KW-0961">Cell wall biogenesis/degradation</keyword>
<evidence type="ECO:0000256" key="10">
    <source>
        <dbReference type="ARBA" id="ARBA00022729"/>
    </source>
</evidence>
<accession>F4S8K6</accession>
<keyword evidence="24" id="KW-1185">Reference proteome</keyword>
<dbReference type="GeneID" id="18926936"/>
<dbReference type="FunFam" id="3.20.20.370:FF:000004">
    <property type="entry name" value="Related to Chitin deacetylase"/>
    <property type="match status" value="1"/>
</dbReference>
<evidence type="ECO:0000256" key="8">
    <source>
        <dbReference type="ARBA" id="ARBA00022622"/>
    </source>
</evidence>
<evidence type="ECO:0000259" key="22">
    <source>
        <dbReference type="PROSITE" id="PS51677"/>
    </source>
</evidence>
<keyword evidence="10" id="KW-0732">Signal</keyword>
<evidence type="ECO:0000313" key="23">
    <source>
        <dbReference type="EMBL" id="EGF99053.1"/>
    </source>
</evidence>
<evidence type="ECO:0000256" key="7">
    <source>
        <dbReference type="ARBA" id="ARBA00022525"/>
    </source>
</evidence>
<keyword evidence="17" id="KW-0449">Lipoprotein</keyword>
<organism evidence="24">
    <name type="scientific">Melampsora larici-populina (strain 98AG31 / pathotype 3-4-7)</name>
    <name type="common">Poplar leaf rust fungus</name>
    <dbReference type="NCBI Taxonomy" id="747676"/>
    <lineage>
        <taxon>Eukaryota</taxon>
        <taxon>Fungi</taxon>
        <taxon>Dikarya</taxon>
        <taxon>Basidiomycota</taxon>
        <taxon>Pucciniomycotina</taxon>
        <taxon>Pucciniomycetes</taxon>
        <taxon>Pucciniales</taxon>
        <taxon>Melampsoraceae</taxon>
        <taxon>Melampsora</taxon>
    </lineage>
</organism>
<evidence type="ECO:0000313" key="24">
    <source>
        <dbReference type="Proteomes" id="UP000001072"/>
    </source>
</evidence>
<feature type="non-terminal residue" evidence="23">
    <location>
        <position position="1"/>
    </location>
</feature>
<evidence type="ECO:0000256" key="9">
    <source>
        <dbReference type="ARBA" id="ARBA00022723"/>
    </source>
</evidence>
<dbReference type="GO" id="GO:0046872">
    <property type="term" value="F:metal ion binding"/>
    <property type="evidence" value="ECO:0007669"/>
    <property type="project" value="UniProtKB-KW"/>
</dbReference>
<dbReference type="PANTHER" id="PTHR10587:SF133">
    <property type="entry name" value="CHITIN DEACETYLASE 1-RELATED"/>
    <property type="match status" value="1"/>
</dbReference>
<dbReference type="Pfam" id="PF01522">
    <property type="entry name" value="Polysacc_deac_1"/>
    <property type="match status" value="1"/>
</dbReference>
<evidence type="ECO:0000256" key="3">
    <source>
        <dbReference type="ARBA" id="ARBA00004609"/>
    </source>
</evidence>
<dbReference type="HOGENOM" id="CLU_030200_0_2_1"/>
<dbReference type="EMBL" id="GL883165">
    <property type="protein sequence ID" value="EGF99053.1"/>
    <property type="molecule type" value="Genomic_DNA"/>
</dbReference>
<evidence type="ECO:0000256" key="18">
    <source>
        <dbReference type="ARBA" id="ARBA00023316"/>
    </source>
</evidence>
<dbReference type="GO" id="GO:0009272">
    <property type="term" value="P:fungal-type cell wall biogenesis"/>
    <property type="evidence" value="ECO:0007669"/>
    <property type="project" value="UniProtKB-ARBA"/>
</dbReference>
<sequence length="314" mass="34232">YEPGTPSPVPGAVPLPAVTIKPSDYPPLDKVPPINSPVVQSWLKQIDLTKAPSIKPTGLEGCNNQTFNPDQIAKAGKDGNCWWSCGGCTRAEDVTVCPNKGTWGASFDDGPSEFTPVLLDYLEKQKLKATFFVVGSRAISNPELLQAEYMASHQQCIHTWSHPSLTTLTNEEIVAEIAWSMKAFQDIIGVTPNCFRPPYGDVDDRVRYILKSMGLTNYIWTTGPSGSFDTEDWRVVAKQSTAKEASAEFQKILSAQASLATGFIVLAHDLFAEAVALSINSFLPAAKEFPNLKVEPIATCLGLESRQNFFETAS</sequence>
<dbReference type="GO" id="GO:0071555">
    <property type="term" value="P:cell wall organization"/>
    <property type="evidence" value="ECO:0007669"/>
    <property type="project" value="UniProtKB-KW"/>
</dbReference>
<dbReference type="eggNOG" id="ENOG502QRIP">
    <property type="taxonomic scope" value="Eukaryota"/>
</dbReference>
<evidence type="ECO:0000256" key="2">
    <source>
        <dbReference type="ARBA" id="ARBA00004191"/>
    </source>
</evidence>
<keyword evidence="12" id="KW-0146">Chitin degradation</keyword>
<dbReference type="KEGG" id="mlr:MELLADRAFT_25498"/>
<comment type="subcellular location">
    <subcellularLocation>
        <location evidence="3">Cell membrane</location>
        <topology evidence="3">Lipid-anchor</topology>
        <topology evidence="3">GPI-anchor</topology>
    </subcellularLocation>
    <subcellularLocation>
        <location evidence="2">Secreted</location>
        <location evidence="2">Cell wall</location>
    </subcellularLocation>
</comment>
<gene>
    <name evidence="23" type="ORF">MELLADRAFT_25498</name>
</gene>
<keyword evidence="14" id="KW-0325">Glycoprotein</keyword>
<evidence type="ECO:0000256" key="4">
    <source>
        <dbReference type="ARBA" id="ARBA00010973"/>
    </source>
</evidence>
<dbReference type="GO" id="GO:0004099">
    <property type="term" value="F:chitin deacetylase activity"/>
    <property type="evidence" value="ECO:0007669"/>
    <property type="project" value="UniProtKB-EC"/>
</dbReference>
<name>F4S8K6_MELLP</name>
<dbReference type="InterPro" id="IPR050248">
    <property type="entry name" value="Polysacc_deacetylase_ArnD"/>
</dbReference>
<reference evidence="24" key="1">
    <citation type="journal article" date="2011" name="Proc. Natl. Acad. Sci. U.S.A.">
        <title>Obligate biotrophy features unraveled by the genomic analysis of rust fungi.</title>
        <authorList>
            <person name="Duplessis S."/>
            <person name="Cuomo C.A."/>
            <person name="Lin Y.-C."/>
            <person name="Aerts A."/>
            <person name="Tisserant E."/>
            <person name="Veneault-Fourrey C."/>
            <person name="Joly D.L."/>
            <person name="Hacquard S."/>
            <person name="Amselem J."/>
            <person name="Cantarel B.L."/>
            <person name="Chiu R."/>
            <person name="Coutinho P.M."/>
            <person name="Feau N."/>
            <person name="Field M."/>
            <person name="Frey P."/>
            <person name="Gelhaye E."/>
            <person name="Goldberg J."/>
            <person name="Grabherr M.G."/>
            <person name="Kodira C.D."/>
            <person name="Kohler A."/>
            <person name="Kuees U."/>
            <person name="Lindquist E.A."/>
            <person name="Lucas S.M."/>
            <person name="Mago R."/>
            <person name="Mauceli E."/>
            <person name="Morin E."/>
            <person name="Murat C."/>
            <person name="Pangilinan J.L."/>
            <person name="Park R."/>
            <person name="Pearson M."/>
            <person name="Quesneville H."/>
            <person name="Rouhier N."/>
            <person name="Sakthikumar S."/>
            <person name="Salamov A.A."/>
            <person name="Schmutz J."/>
            <person name="Selles B."/>
            <person name="Shapiro H."/>
            <person name="Tanguay P."/>
            <person name="Tuskan G.A."/>
            <person name="Henrissat B."/>
            <person name="Van de Peer Y."/>
            <person name="Rouze P."/>
            <person name="Ellis J.G."/>
            <person name="Dodds P.N."/>
            <person name="Schein J.E."/>
            <person name="Zhong S."/>
            <person name="Hamelin R.C."/>
            <person name="Grigoriev I.V."/>
            <person name="Szabo L.J."/>
            <person name="Martin F."/>
        </authorList>
    </citation>
    <scope>NUCLEOTIDE SEQUENCE [LARGE SCALE GENOMIC DNA]</scope>
    <source>
        <strain evidence="24">98AG31 / pathotype 3-4-7</strain>
    </source>
</reference>
<comment type="cofactor">
    <cofactor evidence="1">
        <name>Co(2+)</name>
        <dbReference type="ChEBI" id="CHEBI:48828"/>
    </cofactor>
</comment>
<dbReference type="AlphaFoldDB" id="F4S8K6"/>
<keyword evidence="16" id="KW-0170">Cobalt</keyword>
<dbReference type="RefSeq" id="XP_007417671.1">
    <property type="nucleotide sequence ID" value="XM_007417609.1"/>
</dbReference>
<evidence type="ECO:0000256" key="16">
    <source>
        <dbReference type="ARBA" id="ARBA00023285"/>
    </source>
</evidence>